<dbReference type="InterPro" id="IPR057265">
    <property type="entry name" value="Ribosomal_uL22_arc-type"/>
</dbReference>
<dbReference type="PROSITE" id="PS00464">
    <property type="entry name" value="RIBOSOMAL_L22"/>
    <property type="match status" value="1"/>
</dbReference>
<dbReference type="EMBL" id="JAKZEL010000021">
    <property type="protein sequence ID" value="KAI4532851.1"/>
    <property type="molecule type" value="Genomic_DNA"/>
</dbReference>
<dbReference type="GO" id="GO:0022625">
    <property type="term" value="C:cytosolic large ribosomal subunit"/>
    <property type="evidence" value="ECO:0007669"/>
    <property type="project" value="TreeGrafter"/>
</dbReference>
<feature type="compositionally biased region" description="Basic residues" evidence="7">
    <location>
        <begin position="359"/>
        <end position="376"/>
    </location>
</feature>
<feature type="region of interest" description="Disordered" evidence="7">
    <location>
        <begin position="1"/>
        <end position="56"/>
    </location>
</feature>
<evidence type="ECO:0000256" key="4">
    <source>
        <dbReference type="ARBA" id="ARBA00035207"/>
    </source>
</evidence>
<evidence type="ECO:0000313" key="8">
    <source>
        <dbReference type="EMBL" id="KAI4532851.1"/>
    </source>
</evidence>
<comment type="similarity">
    <text evidence="1 6">Belongs to the universal ribosomal protein uL22 family.</text>
</comment>
<comment type="caution">
    <text evidence="8">The sequence shown here is derived from an EMBL/GenBank/DDBJ whole genome shotgun (WGS) entry which is preliminary data.</text>
</comment>
<protein>
    <recommendedName>
        <fullName evidence="4">Large ribosomal subunit protein uL22</fullName>
    </recommendedName>
    <alternativeName>
        <fullName evidence="5">60S ribosomal protein L17</fullName>
    </alternativeName>
</protein>
<accession>A0AAD4TT66</accession>
<dbReference type="Pfam" id="PF00237">
    <property type="entry name" value="Ribosomal_L22"/>
    <property type="match status" value="1"/>
</dbReference>
<evidence type="ECO:0000256" key="2">
    <source>
        <dbReference type="ARBA" id="ARBA00022980"/>
    </source>
</evidence>
<evidence type="ECO:0000256" key="6">
    <source>
        <dbReference type="RuleBase" id="RU004005"/>
    </source>
</evidence>
<dbReference type="SUPFAM" id="SSF54843">
    <property type="entry name" value="Ribosomal protein L22"/>
    <property type="match status" value="1"/>
</dbReference>
<keyword evidence="9" id="KW-1185">Reference proteome</keyword>
<keyword evidence="2 6" id="KW-0689">Ribosomal protein</keyword>
<evidence type="ECO:0000256" key="3">
    <source>
        <dbReference type="ARBA" id="ARBA00023274"/>
    </source>
</evidence>
<dbReference type="GO" id="GO:0002181">
    <property type="term" value="P:cytoplasmic translation"/>
    <property type="evidence" value="ECO:0007669"/>
    <property type="project" value="TreeGrafter"/>
</dbReference>
<gene>
    <name evidence="8" type="ORF">MG293_017259</name>
</gene>
<organism evidence="8 9">
    <name type="scientific">Ovis ammon polii</name>
    <dbReference type="NCBI Taxonomy" id="230172"/>
    <lineage>
        <taxon>Eukaryota</taxon>
        <taxon>Metazoa</taxon>
        <taxon>Chordata</taxon>
        <taxon>Craniata</taxon>
        <taxon>Vertebrata</taxon>
        <taxon>Euteleostomi</taxon>
        <taxon>Mammalia</taxon>
        <taxon>Eutheria</taxon>
        <taxon>Laurasiatheria</taxon>
        <taxon>Artiodactyla</taxon>
        <taxon>Ruminantia</taxon>
        <taxon>Pecora</taxon>
        <taxon>Bovidae</taxon>
        <taxon>Caprinae</taxon>
        <taxon>Ovis</taxon>
    </lineage>
</organism>
<dbReference type="GO" id="GO:0003735">
    <property type="term" value="F:structural constituent of ribosome"/>
    <property type="evidence" value="ECO:0007669"/>
    <property type="project" value="InterPro"/>
</dbReference>
<dbReference type="CDD" id="cd00336">
    <property type="entry name" value="Ribosomal_L22"/>
    <property type="match status" value="1"/>
</dbReference>
<evidence type="ECO:0000256" key="1">
    <source>
        <dbReference type="ARBA" id="ARBA00009451"/>
    </source>
</evidence>
<dbReference type="InterPro" id="IPR001063">
    <property type="entry name" value="Ribosomal_uL22"/>
</dbReference>
<evidence type="ECO:0000256" key="7">
    <source>
        <dbReference type="SAM" id="MobiDB-lite"/>
    </source>
</evidence>
<dbReference type="FunFam" id="3.90.470.10:FF:000003">
    <property type="entry name" value="60S ribosomal protein L17"/>
    <property type="match status" value="1"/>
</dbReference>
<dbReference type="NCBIfam" id="TIGR01038">
    <property type="entry name" value="uL22_arch_euk"/>
    <property type="match status" value="1"/>
</dbReference>
<evidence type="ECO:0000313" key="9">
    <source>
        <dbReference type="Proteomes" id="UP001214576"/>
    </source>
</evidence>
<evidence type="ECO:0000256" key="5">
    <source>
        <dbReference type="ARBA" id="ARBA00035325"/>
    </source>
</evidence>
<feature type="compositionally biased region" description="Basic and acidic residues" evidence="7">
    <location>
        <begin position="1"/>
        <end position="33"/>
    </location>
</feature>
<dbReference type="InterPro" id="IPR036394">
    <property type="entry name" value="Ribosomal_uL22_sf"/>
</dbReference>
<proteinExistence type="inferred from homology"/>
<name>A0AAD4TT66_OVIAM</name>
<dbReference type="InterPro" id="IPR018260">
    <property type="entry name" value="Ribosomal_uL22_CS"/>
</dbReference>
<dbReference type="HAMAP" id="MF_01331_A">
    <property type="entry name" value="Ribosomal_uL22_A"/>
    <property type="match status" value="1"/>
</dbReference>
<dbReference type="PANTHER" id="PTHR11593:SF10">
    <property type="entry name" value="60S RIBOSOMAL PROTEIN L17"/>
    <property type="match status" value="1"/>
</dbReference>
<dbReference type="NCBIfam" id="NF003260">
    <property type="entry name" value="PRK04223.1"/>
    <property type="match status" value="1"/>
</dbReference>
<sequence length="376" mass="42445">MESPQERGFNRAMETELFRGHSERRTEKEEERKKKQSHWSPVLLYSQGGKRTQAGPSEERLALGKIVKSKANFPIVTSSPLEFSPVTGMNPPVIPAILAFSAPISRPSEEGFSRLLIPPWWSSPVRGDASEPPARRPCAVGPLQAAVGENGGDEVRGRLWSVPTPEGQCLAVSGGRERCVFGAEWRESFGGEIRSSWVEVYSVVEPCKSRGSNLRVHFKNTRETAQAIKGMHIRKATKYLKDVTLKKQCVPFRRYNGGVGRCAQAKQWGWTQGRWPKKSAEFLLHMLKNAESNAELKGLDVDSLVIEHIQVNKAPKMRRRTYRAHGRINPYMSSPCHIEMILTEKEQIVPKPEEEVAQKKKISQKKLKKQKLMARE</sequence>
<feature type="region of interest" description="Disordered" evidence="7">
    <location>
        <begin position="352"/>
        <end position="376"/>
    </location>
</feature>
<dbReference type="AlphaFoldDB" id="A0AAD4TT66"/>
<reference evidence="8" key="1">
    <citation type="submission" date="2022-03" db="EMBL/GenBank/DDBJ databases">
        <title>Genomic analyses of argali, domestic sheep and their hybrids provide insights into chromosomal evolution, heterosis and genetic basis of agronomic traits.</title>
        <authorList>
            <person name="Li M."/>
        </authorList>
    </citation>
    <scope>NUCLEOTIDE SEQUENCE</scope>
    <source>
        <strain evidence="8">CAU-MHL-2022a</strain>
        <tissue evidence="8">Skin</tissue>
    </source>
</reference>
<dbReference type="PANTHER" id="PTHR11593">
    <property type="entry name" value="60S RIBOSOMAL PROTEIN L17"/>
    <property type="match status" value="1"/>
</dbReference>
<dbReference type="InterPro" id="IPR005721">
    <property type="entry name" value="Ribosomal_uL22_euk/arc"/>
</dbReference>
<dbReference type="Gene3D" id="3.90.470.10">
    <property type="entry name" value="Ribosomal protein L22/L17"/>
    <property type="match status" value="1"/>
</dbReference>
<dbReference type="Proteomes" id="UP001214576">
    <property type="component" value="Unassembled WGS sequence"/>
</dbReference>
<keyword evidence="3 6" id="KW-0687">Ribonucleoprotein</keyword>